<dbReference type="Proteomes" id="UP000265520">
    <property type="component" value="Unassembled WGS sequence"/>
</dbReference>
<comment type="caution">
    <text evidence="3">The sequence shown here is derived from an EMBL/GenBank/DDBJ whole genome shotgun (WGS) entry which is preliminary data.</text>
</comment>
<accession>A0A392S4U7</accession>
<feature type="region of interest" description="Disordered" evidence="1">
    <location>
        <begin position="16"/>
        <end position="46"/>
    </location>
</feature>
<evidence type="ECO:0000313" key="4">
    <source>
        <dbReference type="Proteomes" id="UP000265520"/>
    </source>
</evidence>
<evidence type="ECO:0000259" key="2">
    <source>
        <dbReference type="Pfam" id="PF14244"/>
    </source>
</evidence>
<reference evidence="3 4" key="1">
    <citation type="journal article" date="2018" name="Front. Plant Sci.">
        <title>Red Clover (Trifolium pratense) and Zigzag Clover (T. medium) - A Picture of Genomic Similarities and Differences.</title>
        <authorList>
            <person name="Dluhosova J."/>
            <person name="Istvanek J."/>
            <person name="Nedelnik J."/>
            <person name="Repkova J."/>
        </authorList>
    </citation>
    <scope>NUCLEOTIDE SEQUENCE [LARGE SCALE GENOMIC DNA]</scope>
    <source>
        <strain evidence="4">cv. 10/8</strain>
        <tissue evidence="3">Leaf</tissue>
    </source>
</reference>
<protein>
    <recommendedName>
        <fullName evidence="2">Retrotransposon Copia-like N-terminal domain-containing protein</fullName>
    </recommendedName>
</protein>
<evidence type="ECO:0000256" key="1">
    <source>
        <dbReference type="SAM" id="MobiDB-lite"/>
    </source>
</evidence>
<evidence type="ECO:0000313" key="3">
    <source>
        <dbReference type="EMBL" id="MCI42915.1"/>
    </source>
</evidence>
<dbReference type="EMBL" id="LXQA010310637">
    <property type="protein sequence ID" value="MCI42915.1"/>
    <property type="molecule type" value="Genomic_DNA"/>
</dbReference>
<dbReference type="AlphaFoldDB" id="A0A392S4U7"/>
<organism evidence="3 4">
    <name type="scientific">Trifolium medium</name>
    <dbReference type="NCBI Taxonomy" id="97028"/>
    <lineage>
        <taxon>Eukaryota</taxon>
        <taxon>Viridiplantae</taxon>
        <taxon>Streptophyta</taxon>
        <taxon>Embryophyta</taxon>
        <taxon>Tracheophyta</taxon>
        <taxon>Spermatophyta</taxon>
        <taxon>Magnoliopsida</taxon>
        <taxon>eudicotyledons</taxon>
        <taxon>Gunneridae</taxon>
        <taxon>Pentapetalae</taxon>
        <taxon>rosids</taxon>
        <taxon>fabids</taxon>
        <taxon>Fabales</taxon>
        <taxon>Fabaceae</taxon>
        <taxon>Papilionoideae</taxon>
        <taxon>50 kb inversion clade</taxon>
        <taxon>NPAAA clade</taxon>
        <taxon>Hologalegina</taxon>
        <taxon>IRL clade</taxon>
        <taxon>Trifolieae</taxon>
        <taxon>Trifolium</taxon>
    </lineage>
</organism>
<dbReference type="Pfam" id="PF14244">
    <property type="entry name" value="Retrotran_gag_3"/>
    <property type="match status" value="1"/>
</dbReference>
<proteinExistence type="predicted"/>
<name>A0A392S4U7_9FABA</name>
<feature type="domain" description="Retrotransposon Copia-like N-terminal" evidence="2">
    <location>
        <begin position="40"/>
        <end position="75"/>
    </location>
</feature>
<feature type="compositionally biased region" description="Low complexity" evidence="1">
    <location>
        <begin position="29"/>
        <end position="42"/>
    </location>
</feature>
<feature type="non-terminal residue" evidence="3">
    <location>
        <position position="1"/>
    </location>
</feature>
<dbReference type="InterPro" id="IPR029472">
    <property type="entry name" value="Copia-like_N"/>
</dbReference>
<sequence>TWYQSLHRSSCFRFATMPPRVAPPPPVDPSSDPSSPYYVHSSGGPSTVKVSSVLNGSKYHSWARSMRRTLGAKLKY</sequence>
<keyword evidence="4" id="KW-1185">Reference proteome</keyword>